<keyword evidence="3" id="KW-0175">Coiled coil</keyword>
<dbReference type="Pfam" id="PF08367">
    <property type="entry name" value="M16C_assoc"/>
    <property type="match status" value="1"/>
</dbReference>
<dbReference type="AlphaFoldDB" id="A0A1I6JA41"/>
<accession>A0A1I6JA41</accession>
<dbReference type="InterPro" id="IPR001431">
    <property type="entry name" value="Pept_M16_Zn_BS"/>
</dbReference>
<name>A0A1I6JA41_9FIRM</name>
<dbReference type="PANTHER" id="PTHR43016">
    <property type="entry name" value="PRESEQUENCE PROTEASE"/>
    <property type="match status" value="1"/>
</dbReference>
<dbReference type="InterPro" id="IPR055130">
    <property type="entry name" value="PreP_C"/>
</dbReference>
<dbReference type="Pfam" id="PF05193">
    <property type="entry name" value="Peptidase_M16_C"/>
    <property type="match status" value="1"/>
</dbReference>
<organism evidence="5 6">
    <name type="scientific">Anaeromicropila populeti</name>
    <dbReference type="NCBI Taxonomy" id="37658"/>
    <lineage>
        <taxon>Bacteria</taxon>
        <taxon>Bacillati</taxon>
        <taxon>Bacillota</taxon>
        <taxon>Clostridia</taxon>
        <taxon>Lachnospirales</taxon>
        <taxon>Lachnospiraceae</taxon>
        <taxon>Anaeromicropila</taxon>
    </lineage>
</organism>
<dbReference type="InterPro" id="IPR011765">
    <property type="entry name" value="Pept_M16_N"/>
</dbReference>
<dbReference type="Proteomes" id="UP000199659">
    <property type="component" value="Unassembled WGS sequence"/>
</dbReference>
<evidence type="ECO:0000256" key="3">
    <source>
        <dbReference type="SAM" id="Coils"/>
    </source>
</evidence>
<protein>
    <recommendedName>
        <fullName evidence="4">Peptidase M16C associated domain-containing protein</fullName>
    </recommendedName>
</protein>
<dbReference type="OrthoDB" id="9762027at2"/>
<dbReference type="PANTHER" id="PTHR43016:SF13">
    <property type="entry name" value="PRESEQUENCE PROTEASE, MITOCHONDRIAL"/>
    <property type="match status" value="1"/>
</dbReference>
<evidence type="ECO:0000256" key="1">
    <source>
        <dbReference type="ARBA" id="ARBA00007261"/>
    </source>
</evidence>
<dbReference type="InterPro" id="IPR013578">
    <property type="entry name" value="Peptidase_M16C_assoc"/>
</dbReference>
<dbReference type="EMBL" id="FOYZ01000005">
    <property type="protein sequence ID" value="SFR75798.1"/>
    <property type="molecule type" value="Genomic_DNA"/>
</dbReference>
<dbReference type="Gene3D" id="3.30.830.10">
    <property type="entry name" value="Metalloenzyme, LuxS/M16 peptidase-like"/>
    <property type="match status" value="4"/>
</dbReference>
<feature type="domain" description="Peptidase M16C associated" evidence="4">
    <location>
        <begin position="470"/>
        <end position="718"/>
    </location>
</feature>
<dbReference type="RefSeq" id="WP_092560067.1">
    <property type="nucleotide sequence ID" value="NZ_FOYZ01000005.1"/>
</dbReference>
<gene>
    <name evidence="5" type="ORF">SAMN05661086_01495</name>
</gene>
<keyword evidence="6" id="KW-1185">Reference proteome</keyword>
<dbReference type="GO" id="GO:0004222">
    <property type="term" value="F:metalloendopeptidase activity"/>
    <property type="evidence" value="ECO:0007669"/>
    <property type="project" value="InterPro"/>
</dbReference>
<evidence type="ECO:0000313" key="6">
    <source>
        <dbReference type="Proteomes" id="UP000199659"/>
    </source>
</evidence>
<dbReference type="InterPro" id="IPR011249">
    <property type="entry name" value="Metalloenz_LuxS/M16"/>
</dbReference>
<dbReference type="Pfam" id="PF00675">
    <property type="entry name" value="Peptidase_M16"/>
    <property type="match status" value="1"/>
</dbReference>
<reference evidence="5 6" key="1">
    <citation type="submission" date="2016-10" db="EMBL/GenBank/DDBJ databases">
        <authorList>
            <person name="de Groot N.N."/>
        </authorList>
    </citation>
    <scope>NUCLEOTIDE SEQUENCE [LARGE SCALE GENOMIC DNA]</scope>
    <source>
        <strain evidence="5 6">743A</strain>
    </source>
</reference>
<dbReference type="SMART" id="SM01264">
    <property type="entry name" value="M16C_associated"/>
    <property type="match status" value="1"/>
</dbReference>
<dbReference type="FunFam" id="3.30.830.10:FF:000034">
    <property type="entry name" value="presequence protease 1, chloroplastic/mitochondrial"/>
    <property type="match status" value="1"/>
</dbReference>
<dbReference type="PROSITE" id="PS00143">
    <property type="entry name" value="INSULINASE"/>
    <property type="match status" value="1"/>
</dbReference>
<dbReference type="InterPro" id="IPR007863">
    <property type="entry name" value="Peptidase_M16_C"/>
</dbReference>
<feature type="coiled-coil region" evidence="3">
    <location>
        <begin position="712"/>
        <end position="739"/>
    </location>
</feature>
<dbReference type="Pfam" id="PF22516">
    <property type="entry name" value="PreP_C"/>
    <property type="match status" value="1"/>
</dbReference>
<dbReference type="GO" id="GO:0046872">
    <property type="term" value="F:metal ion binding"/>
    <property type="evidence" value="ECO:0007669"/>
    <property type="project" value="InterPro"/>
</dbReference>
<evidence type="ECO:0000256" key="2">
    <source>
        <dbReference type="RuleBase" id="RU004447"/>
    </source>
</evidence>
<evidence type="ECO:0000313" key="5">
    <source>
        <dbReference type="EMBL" id="SFR75798.1"/>
    </source>
</evidence>
<dbReference type="GO" id="GO:0016485">
    <property type="term" value="P:protein processing"/>
    <property type="evidence" value="ECO:0007669"/>
    <property type="project" value="TreeGrafter"/>
</dbReference>
<dbReference type="STRING" id="37658.SAMN05661086_01495"/>
<sequence length="987" mass="112275">MSKTIKNSSELNALPAYELVTEQYIEDLKSLGLVLKHKKTGARIVILSNDDENKVFSIGFRTPPEDSTGVAHIVEHTVLCGSNEFPSKDPFVELAKGSLNTFLNAMTFSDKTIYPIASCNDKDYQNLIHVYMDAVFYPNIYSKKQIFQQEGWNYEYDQETGALKYNGVVYNEMKGVFSSPEQQLYRLIQQSLFPDTTYGTESGGDPEYIVDLTYNDFLAFHKKYYHPSNSYIYLYGDLDIEEKLTWMDEKYLGNFTAAPVDSGIKQHEAFTETREVVDYYSISEMEQNQAGTYLSYNIVVGDNLDSKLYLAFQVLEYALITAPGAPLKQALIDAGIGKDILSNYENDILQPYLAIIAKEANEDQKDSFVKVIKDTCKQIVEKGISEKAILAAINNFEFKYREGDYGSYPKGLMYGIQILDSWLYDDSKPFIHLDAGETFEFLKQQVKEGYFEKLIEKYVINNTYTSLVIVKPKVGMTAEMEAKTADRLARFKASLSEEALEQIKEENRLLRIFQETPSTQEELEKIPLLSREDIGKQIQPILNEKYTILDVPVLHHNYTTNGIGYLRIGFSIDDYVGYAEYLGLLGFILGKVSTKRYNYQELSNEINIHTGGIVVDVESYDKNSPDEFKPYFEIRVKTLYGEMESAFELVKEILFDSILDDDKRIKEIVSEVKSKMRIRMNGNGHSLAAGRALAYTSKSARFTDKLVGLDFYHFLKDLEENMEERIENLRTVLKGLVNSIFAKENMIFGITADESGLEVFQKTAENFVKSIEEQAGKIFDKESGSAEKKPVIEDFAVVNEGIKTAGQVQYVAKAGNYACENMQYDSALKVLKTILSYEYLWVNIRVKGGAYGSMCSFMRNTNCYFVSYRDPNLSETLAVYDSVYEFVKSFQIEDRDMTKYVLGTISMMDTPLNPSAKGTRAYSCYMSEITEEQLQEERNSVIQANAEDIRKLADRIKVVLEKGNICVVGNESKIEACSELFGSTQNL</sequence>
<comment type="similarity">
    <text evidence="1 2">Belongs to the peptidase M16 family.</text>
</comment>
<dbReference type="SUPFAM" id="SSF63411">
    <property type="entry name" value="LuxS/MPP-like metallohydrolase"/>
    <property type="match status" value="4"/>
</dbReference>
<proteinExistence type="inferred from homology"/>
<evidence type="ECO:0000259" key="4">
    <source>
        <dbReference type="SMART" id="SM01264"/>
    </source>
</evidence>